<sequence length="58" mass="6630">CERVLLSAEQLEWSLSPIDRFKEGIGLEWIVGMSIIFVFKPEFVQGKPHLLKVATLDD</sequence>
<evidence type="ECO:0000313" key="1">
    <source>
        <dbReference type="EMBL" id="RLU27527.1"/>
    </source>
</evidence>
<feature type="non-terminal residue" evidence="1">
    <location>
        <position position="1"/>
    </location>
</feature>
<gene>
    <name evidence="1" type="ORF">DMN91_001331</name>
</gene>
<dbReference type="Proteomes" id="UP000279307">
    <property type="component" value="Chromosome 1"/>
</dbReference>
<dbReference type="EMBL" id="QOIP01000001">
    <property type="protein sequence ID" value="RLU27527.1"/>
    <property type="molecule type" value="Genomic_DNA"/>
</dbReference>
<name>A0A3L8E4D7_OOCBI</name>
<evidence type="ECO:0000313" key="2">
    <source>
        <dbReference type="Proteomes" id="UP000279307"/>
    </source>
</evidence>
<reference evidence="1 2" key="1">
    <citation type="journal article" date="2018" name="Genome Res.">
        <title>The genomic architecture and molecular evolution of ant odorant receptors.</title>
        <authorList>
            <person name="McKenzie S.K."/>
            <person name="Kronauer D.J.C."/>
        </authorList>
    </citation>
    <scope>NUCLEOTIDE SEQUENCE [LARGE SCALE GENOMIC DNA]</scope>
    <source>
        <strain evidence="1">Clonal line C1</strain>
    </source>
</reference>
<dbReference type="AlphaFoldDB" id="A0A3L8E4D7"/>
<organism evidence="1 2">
    <name type="scientific">Ooceraea biroi</name>
    <name type="common">Clonal raider ant</name>
    <name type="synonym">Cerapachys biroi</name>
    <dbReference type="NCBI Taxonomy" id="2015173"/>
    <lineage>
        <taxon>Eukaryota</taxon>
        <taxon>Metazoa</taxon>
        <taxon>Ecdysozoa</taxon>
        <taxon>Arthropoda</taxon>
        <taxon>Hexapoda</taxon>
        <taxon>Insecta</taxon>
        <taxon>Pterygota</taxon>
        <taxon>Neoptera</taxon>
        <taxon>Endopterygota</taxon>
        <taxon>Hymenoptera</taxon>
        <taxon>Apocrita</taxon>
        <taxon>Aculeata</taxon>
        <taxon>Formicoidea</taxon>
        <taxon>Formicidae</taxon>
        <taxon>Dorylinae</taxon>
        <taxon>Ooceraea</taxon>
    </lineage>
</organism>
<proteinExistence type="predicted"/>
<accession>A0A3L8E4D7</accession>
<protein>
    <submittedName>
        <fullName evidence="1">Uncharacterized protein</fullName>
    </submittedName>
</protein>
<comment type="caution">
    <text evidence="1">The sequence shown here is derived from an EMBL/GenBank/DDBJ whole genome shotgun (WGS) entry which is preliminary data.</text>
</comment>